<reference evidence="1" key="1">
    <citation type="submission" date="2023-04" db="EMBL/GenBank/DDBJ databases">
        <title>A chromosome-level genome assembly of the parasitoid wasp Eretmocerus hayati.</title>
        <authorList>
            <person name="Zhong Y."/>
            <person name="Liu S."/>
            <person name="Liu Y."/>
        </authorList>
    </citation>
    <scope>NUCLEOTIDE SEQUENCE</scope>
    <source>
        <strain evidence="1">ZJU_SS_LIU_2023</strain>
    </source>
</reference>
<name>A0ACC2P7E7_9HYME</name>
<keyword evidence="2" id="KW-1185">Reference proteome</keyword>
<comment type="caution">
    <text evidence="1">The sequence shown here is derived from an EMBL/GenBank/DDBJ whole genome shotgun (WGS) entry which is preliminary data.</text>
</comment>
<gene>
    <name evidence="1" type="ORF">QAD02_015143</name>
</gene>
<dbReference type="EMBL" id="CM056742">
    <property type="protein sequence ID" value="KAJ8679356.1"/>
    <property type="molecule type" value="Genomic_DNA"/>
</dbReference>
<protein>
    <submittedName>
        <fullName evidence="1">Uncharacterized protein</fullName>
    </submittedName>
</protein>
<organism evidence="1 2">
    <name type="scientific">Eretmocerus hayati</name>
    <dbReference type="NCBI Taxonomy" id="131215"/>
    <lineage>
        <taxon>Eukaryota</taxon>
        <taxon>Metazoa</taxon>
        <taxon>Ecdysozoa</taxon>
        <taxon>Arthropoda</taxon>
        <taxon>Hexapoda</taxon>
        <taxon>Insecta</taxon>
        <taxon>Pterygota</taxon>
        <taxon>Neoptera</taxon>
        <taxon>Endopterygota</taxon>
        <taxon>Hymenoptera</taxon>
        <taxon>Apocrita</taxon>
        <taxon>Proctotrupomorpha</taxon>
        <taxon>Chalcidoidea</taxon>
        <taxon>Aphelinidae</taxon>
        <taxon>Aphelininae</taxon>
        <taxon>Eretmocerus</taxon>
    </lineage>
</organism>
<sequence length="439" mass="51056">MVMSFVLLQIFSVTLISVTRSENCFRNSDHEQCNFGVHTPYRFIANYNESKFVYPGCTEKKIWMMVRHGTRNPGRKFVEPMTKHLPEIQSKIIENFEIGNGHLSSIVVEKLRKWKISLKEDDAMKLVDEGENELIDLAERMQARFPTILKEDYDEKSFKFKYTNTSRTELSARSFTLGLFGQSDSSKILFPKPRDDDPVLRFYKRCPRWLKYKKGSEVLKERDLFNQSQVVQNVVSDISEKIGFKINLDDAWLMYLMCAFETAWTPNIRSPWCDLFTLKDLKVLEFMDELKYYWTDGYGYQLNYEQACPALKDMFQFFDSPGEPIVTTYFSHSGTILKMLSILGIVKDDKPLTSDSFSLEKNSRKWRTALIDSFASNIAFVLYECEKQGSSILVLHQERPIRIPGCPSEVPCPMKMMKDNLPDSEQECPFDHMCAINSS</sequence>
<dbReference type="Proteomes" id="UP001239111">
    <property type="component" value="Chromosome 2"/>
</dbReference>
<proteinExistence type="predicted"/>
<accession>A0ACC2P7E7</accession>
<evidence type="ECO:0000313" key="2">
    <source>
        <dbReference type="Proteomes" id="UP001239111"/>
    </source>
</evidence>
<evidence type="ECO:0000313" key="1">
    <source>
        <dbReference type="EMBL" id="KAJ8679356.1"/>
    </source>
</evidence>